<evidence type="ECO:0000313" key="7">
    <source>
        <dbReference type="EMBL" id="EGD48509.1"/>
    </source>
</evidence>
<organism evidence="7 8">
    <name type="scientific">Ruminiclostridium papyrosolvens DSM 2782</name>
    <dbReference type="NCBI Taxonomy" id="588581"/>
    <lineage>
        <taxon>Bacteria</taxon>
        <taxon>Bacillati</taxon>
        <taxon>Bacillota</taxon>
        <taxon>Clostridia</taxon>
        <taxon>Eubacteriales</taxon>
        <taxon>Oscillospiraceae</taxon>
        <taxon>Ruminiclostridium</taxon>
    </lineage>
</organism>
<reference evidence="7" key="2">
    <citation type="submission" date="2011-01" db="EMBL/GenBank/DDBJ databases">
        <title>The Non-contiguous Finished genome of Clostridium papyrosolvens.</title>
        <authorList>
            <person name="Lucas S."/>
            <person name="Copeland A."/>
            <person name="Lapidus A."/>
            <person name="Cheng J.-F."/>
            <person name="Goodwin L."/>
            <person name="Pitluck S."/>
            <person name="Misra M."/>
            <person name="Chertkov O."/>
            <person name="Detter J.C."/>
            <person name="Han C."/>
            <person name="Tapia R."/>
            <person name="Land M."/>
            <person name="Hauser L."/>
            <person name="Kyrpides N."/>
            <person name="Ivanova N."/>
            <person name="Pagani I."/>
            <person name="Mouttaki H."/>
            <person name="He Z."/>
            <person name="Zhou J."/>
            <person name="Hemme C.L."/>
            <person name="Woyke T."/>
        </authorList>
    </citation>
    <scope>NUCLEOTIDE SEQUENCE [LARGE SCALE GENOMIC DNA]</scope>
    <source>
        <strain evidence="7">DSM 2782</strain>
    </source>
</reference>
<dbReference type="PANTHER" id="PTHR43077">
    <property type="entry name" value="TRANSPORT PERMEASE YVFS-RELATED"/>
    <property type="match status" value="1"/>
</dbReference>
<name>F1TAG6_9FIRM</name>
<dbReference type="InterPro" id="IPR017501">
    <property type="entry name" value="Phage_infect_YhgE_C"/>
</dbReference>
<dbReference type="InterPro" id="IPR017500">
    <property type="entry name" value="Phage_infect_YhgE_N"/>
</dbReference>
<feature type="transmembrane region" description="Helical" evidence="5">
    <location>
        <begin position="691"/>
        <end position="713"/>
    </location>
</feature>
<evidence type="ECO:0000313" key="8">
    <source>
        <dbReference type="Proteomes" id="UP000003860"/>
    </source>
</evidence>
<sequence>MQALRKYKKFAVVVAVILIPLVYSFFYLDAFWDPYSKLDKLPVAVVNQDNGATIGGVSRNLGKEITDNIKNDKNLKWVVTSESDAKDGVENRRYYAMINIPDDFSKNISSAAGSNKTQGNLTYTVNEKRNYLASQVLNRITLEFKDKVSKSVSEEIVGTLLNQIHKLPADLKKLDNGLNEIKDGAELLYDSNSKIVDGQKKFNAGVNKLNDGLIAVNNGSAVLAQGSKQLSDGAELFYRSLSGGSDKITGLVNGSNSFMSGLSNLNSGLNQLNSSITKAAPQISQLSKGGSDLNNGLQSYTSGVDKYIESVNKVSQAQSVLATSIQKYAASHPEAMTDPNFKAVIATLEASKSVPEQLKAGGDQLSTSGKQLAAGSEKVAGGVSQLAAQLGSVTGGIDKLSAGANKLNKSYPMINKGIRDTAGSIKTASNKSKVLASGASSVKDGVAKLSDGVSALEGGSKELSKNSVVILSGETKLQDGLAKLKAGVTEAGNGVSSSLLKADSQMNGTDGLKEYAASPVKITEKKVYGIPDYGTAFTPYFVSLSLWVGALMMFFAIYLDEEVRFRRFSSASKGYMRFFAYTFIGIAQALVLDIVILKALHLNVTNVGLFVLTSIIISMSFTSIMRFLLVQLRDVGKFIAILLLILQLTSCGGTFPMELVPRFFNVINPFMPMTYSVNVLREVISGVNGGFLTQSLIVLVAIMAGFFALNIVISKLRFGCISSDSDDFVKISEEASA</sequence>
<dbReference type="STRING" id="588581.Cpap_2931"/>
<feature type="domain" description="ABC-2 type transporter transmembrane" evidence="6">
    <location>
        <begin position="510"/>
        <end position="711"/>
    </location>
</feature>
<evidence type="ECO:0000259" key="6">
    <source>
        <dbReference type="Pfam" id="PF12698"/>
    </source>
</evidence>
<evidence type="ECO:0000256" key="1">
    <source>
        <dbReference type="ARBA" id="ARBA00004141"/>
    </source>
</evidence>
<dbReference type="InterPro" id="IPR051328">
    <property type="entry name" value="T7SS_ABC-Transporter"/>
</dbReference>
<dbReference type="Gene3D" id="3.40.1710.10">
    <property type="entry name" value="abc type-2 transporter like domain"/>
    <property type="match status" value="1"/>
</dbReference>
<dbReference type="PANTHER" id="PTHR43077:SF5">
    <property type="entry name" value="PHAGE INFECTION PROTEIN"/>
    <property type="match status" value="1"/>
</dbReference>
<dbReference type="AlphaFoldDB" id="F1TAG6"/>
<gene>
    <name evidence="7" type="ORF">Cpap_2931</name>
</gene>
<dbReference type="InterPro" id="IPR013525">
    <property type="entry name" value="ABC2_TM"/>
</dbReference>
<dbReference type="GO" id="GO:0140359">
    <property type="term" value="F:ABC-type transporter activity"/>
    <property type="evidence" value="ECO:0007669"/>
    <property type="project" value="InterPro"/>
</dbReference>
<keyword evidence="2 5" id="KW-0812">Transmembrane</keyword>
<dbReference type="NCBIfam" id="TIGR03061">
    <property type="entry name" value="pip_yhgE_Nterm"/>
    <property type="match status" value="1"/>
</dbReference>
<dbReference type="OrthoDB" id="9811483at2"/>
<feature type="transmembrane region" description="Helical" evidence="5">
    <location>
        <begin position="607"/>
        <end position="628"/>
    </location>
</feature>
<dbReference type="eggNOG" id="COG1511">
    <property type="taxonomic scope" value="Bacteria"/>
</dbReference>
<dbReference type="GO" id="GO:0016020">
    <property type="term" value="C:membrane"/>
    <property type="evidence" value="ECO:0007669"/>
    <property type="project" value="UniProtKB-SubCell"/>
</dbReference>
<dbReference type="Proteomes" id="UP000003860">
    <property type="component" value="Unassembled WGS sequence"/>
</dbReference>
<keyword evidence="4 5" id="KW-0472">Membrane</keyword>
<protein>
    <submittedName>
        <fullName evidence="7">YhgE/Pip C-terminal domain protein</fullName>
    </submittedName>
</protein>
<evidence type="ECO:0000256" key="3">
    <source>
        <dbReference type="ARBA" id="ARBA00022989"/>
    </source>
</evidence>
<feature type="transmembrane region" description="Helical" evidence="5">
    <location>
        <begin position="12"/>
        <end position="32"/>
    </location>
</feature>
<evidence type="ECO:0000256" key="5">
    <source>
        <dbReference type="SAM" id="Phobius"/>
    </source>
</evidence>
<dbReference type="EMBL" id="ACXX02000003">
    <property type="protein sequence ID" value="EGD48509.1"/>
    <property type="molecule type" value="Genomic_DNA"/>
</dbReference>
<dbReference type="Pfam" id="PF12698">
    <property type="entry name" value="ABC2_membrane_3"/>
    <property type="match status" value="2"/>
</dbReference>
<dbReference type="NCBIfam" id="TIGR03062">
    <property type="entry name" value="pip_yhgE_Cterm"/>
    <property type="match status" value="1"/>
</dbReference>
<dbReference type="Gene3D" id="1.10.287.950">
    <property type="entry name" value="Methyl-accepting chemotaxis protein"/>
    <property type="match status" value="1"/>
</dbReference>
<feature type="transmembrane region" description="Helical" evidence="5">
    <location>
        <begin position="579"/>
        <end position="601"/>
    </location>
</feature>
<keyword evidence="8" id="KW-1185">Reference proteome</keyword>
<evidence type="ECO:0000256" key="4">
    <source>
        <dbReference type="ARBA" id="ARBA00023136"/>
    </source>
</evidence>
<feature type="domain" description="ABC-2 type transporter transmembrane" evidence="6">
    <location>
        <begin position="13"/>
        <end position="277"/>
    </location>
</feature>
<dbReference type="InterPro" id="IPR023908">
    <property type="entry name" value="xxxLxxG_rpt"/>
</dbReference>
<keyword evidence="3 5" id="KW-1133">Transmembrane helix</keyword>
<comment type="caution">
    <text evidence="7">The sequence shown here is derived from an EMBL/GenBank/DDBJ whole genome shotgun (WGS) entry which is preliminary data.</text>
</comment>
<accession>F1TAG6</accession>
<proteinExistence type="predicted"/>
<dbReference type="RefSeq" id="WP_004617586.1">
    <property type="nucleotide sequence ID" value="NZ_ACXX02000003.1"/>
</dbReference>
<reference evidence="7" key="1">
    <citation type="submission" date="2009-07" db="EMBL/GenBank/DDBJ databases">
        <authorList>
            <consortium name="US DOE Joint Genome Institute (JGI-PGF)"/>
            <person name="Lucas S."/>
            <person name="Copeland A."/>
            <person name="Lapidus A."/>
            <person name="Glavina del Rio T."/>
            <person name="Tice H."/>
            <person name="Bruce D."/>
            <person name="Goodwin L."/>
            <person name="Pitluck S."/>
            <person name="Larimer F."/>
            <person name="Land M.L."/>
            <person name="Mouttaki H."/>
            <person name="He Z."/>
            <person name="Zhou J."/>
            <person name="Hemme C.L."/>
        </authorList>
    </citation>
    <scope>NUCLEOTIDE SEQUENCE</scope>
    <source>
        <strain evidence="7">DSM 2782</strain>
    </source>
</reference>
<feature type="transmembrane region" description="Helical" evidence="5">
    <location>
        <begin position="635"/>
        <end position="655"/>
    </location>
</feature>
<comment type="subcellular location">
    <subcellularLocation>
        <location evidence="1">Membrane</location>
        <topology evidence="1">Multi-pass membrane protein</topology>
    </subcellularLocation>
</comment>
<evidence type="ECO:0000256" key="2">
    <source>
        <dbReference type="ARBA" id="ARBA00022692"/>
    </source>
</evidence>
<feature type="transmembrane region" description="Helical" evidence="5">
    <location>
        <begin position="540"/>
        <end position="559"/>
    </location>
</feature>
<dbReference type="NCBIfam" id="TIGR03057">
    <property type="entry name" value="xxxLxxG_by_4"/>
    <property type="match status" value="1"/>
</dbReference>